<proteinExistence type="predicted"/>
<name>A0A0T5XDU3_9BACT</name>
<comment type="caution">
    <text evidence="2">The sequence shown here is derived from an EMBL/GenBank/DDBJ whole genome shotgun (WGS) entry which is preliminary data.</text>
</comment>
<accession>A0A0T5XDU3</accession>
<evidence type="ECO:0000313" key="3">
    <source>
        <dbReference type="Proteomes" id="UP000005273"/>
    </source>
</evidence>
<protein>
    <submittedName>
        <fullName evidence="2">Cupin domain protein</fullName>
    </submittedName>
</protein>
<dbReference type="STRING" id="592015.HMPREF1705_03734"/>
<dbReference type="eggNOG" id="COG0662">
    <property type="taxonomic scope" value="Bacteria"/>
</dbReference>
<dbReference type="Proteomes" id="UP000005273">
    <property type="component" value="Unassembled WGS sequence"/>
</dbReference>
<dbReference type="AlphaFoldDB" id="A0A0T5XDU3"/>
<feature type="domain" description="Cupin type-2" evidence="1">
    <location>
        <begin position="48"/>
        <end position="104"/>
    </location>
</feature>
<dbReference type="Gene3D" id="2.60.120.10">
    <property type="entry name" value="Jelly Rolls"/>
    <property type="match status" value="1"/>
</dbReference>
<sequence length="108" mass="12442">MKKNANLYDPSVASLSEEVTEILYADEWVRIERIISTGQASPEGFWYDQKENEWVCVLEGQGVIQWEDGSTKVLERGEWVLIPAHVKHRVLSTSTAPPCLWLAFFWKC</sequence>
<dbReference type="OrthoDB" id="9798585at2"/>
<dbReference type="SUPFAM" id="SSF51182">
    <property type="entry name" value="RmlC-like cupins"/>
    <property type="match status" value="1"/>
</dbReference>
<dbReference type="InterPro" id="IPR011051">
    <property type="entry name" value="RmlC_Cupin_sf"/>
</dbReference>
<dbReference type="EMBL" id="ACJX03000001">
    <property type="protein sequence ID" value="KRT36450.1"/>
    <property type="molecule type" value="Genomic_DNA"/>
</dbReference>
<keyword evidence="3" id="KW-1185">Reference proteome</keyword>
<dbReference type="CDD" id="cd06981">
    <property type="entry name" value="cupin_reut_a1446"/>
    <property type="match status" value="1"/>
</dbReference>
<dbReference type="Pfam" id="PF07883">
    <property type="entry name" value="Cupin_2"/>
    <property type="match status" value="1"/>
</dbReference>
<reference evidence="3" key="1">
    <citation type="submission" date="2012-09" db="EMBL/GenBank/DDBJ databases">
        <authorList>
            <person name="Weinstock G."/>
            <person name="Sodergren E."/>
            <person name="Clifton S."/>
            <person name="Fulton L."/>
            <person name="Fulton B."/>
            <person name="Courtney L."/>
            <person name="Fronick C."/>
            <person name="Harrison M."/>
            <person name="Strong C."/>
            <person name="Farmer C."/>
            <person name="Delehaunty K."/>
            <person name="Markovic C."/>
            <person name="Hall O."/>
            <person name="Minx P."/>
            <person name="Tomlinson C."/>
            <person name="Mitreva M."/>
            <person name="Nelson J."/>
            <person name="Hou S."/>
            <person name="Wollam A."/>
            <person name="Pepin K.H."/>
            <person name="Johnson M."/>
            <person name="Bhonagiri V."/>
            <person name="Nash W.E."/>
            <person name="Suruliraj S."/>
            <person name="Warren W."/>
            <person name="Chinwalla A."/>
            <person name="Mardis E.R."/>
            <person name="Wilson R.K."/>
        </authorList>
    </citation>
    <scope>NUCLEOTIDE SEQUENCE [LARGE SCALE GENOMIC DNA]</scope>
    <source>
        <strain evidence="3">OS1</strain>
    </source>
</reference>
<gene>
    <name evidence="2" type="ORF">HMPREF1705_03734</name>
</gene>
<dbReference type="InterPro" id="IPR014710">
    <property type="entry name" value="RmlC-like_jellyroll"/>
</dbReference>
<dbReference type="InterPro" id="IPR013096">
    <property type="entry name" value="Cupin_2"/>
</dbReference>
<evidence type="ECO:0000313" key="2">
    <source>
        <dbReference type="EMBL" id="KRT36450.1"/>
    </source>
</evidence>
<evidence type="ECO:0000259" key="1">
    <source>
        <dbReference type="Pfam" id="PF07883"/>
    </source>
</evidence>
<organism evidence="2 3">
    <name type="scientific">Acetomicrobium hydrogeniformans ATCC BAA-1850</name>
    <dbReference type="NCBI Taxonomy" id="592015"/>
    <lineage>
        <taxon>Bacteria</taxon>
        <taxon>Thermotogati</taxon>
        <taxon>Synergistota</taxon>
        <taxon>Synergistia</taxon>
        <taxon>Synergistales</taxon>
        <taxon>Acetomicrobiaceae</taxon>
        <taxon>Acetomicrobium</taxon>
    </lineage>
</organism>
<dbReference type="RefSeq" id="WP_009200867.1">
    <property type="nucleotide sequence ID" value="NZ_ACJX03000001.1"/>
</dbReference>